<dbReference type="Pfam" id="PF01734">
    <property type="entry name" value="Patatin"/>
    <property type="match status" value="1"/>
</dbReference>
<feature type="active site" description="Nucleophile" evidence="4">
    <location>
        <position position="255"/>
    </location>
</feature>
<keyword evidence="1 4" id="KW-0378">Hydrolase</keyword>
<evidence type="ECO:0000256" key="2">
    <source>
        <dbReference type="ARBA" id="ARBA00022963"/>
    </source>
</evidence>
<dbReference type="GO" id="GO:0016020">
    <property type="term" value="C:membrane"/>
    <property type="evidence" value="ECO:0007669"/>
    <property type="project" value="TreeGrafter"/>
</dbReference>
<organism evidence="7 8">
    <name type="scientific">Stichopus japonicus</name>
    <name type="common">Sea cucumber</name>
    <dbReference type="NCBI Taxonomy" id="307972"/>
    <lineage>
        <taxon>Eukaryota</taxon>
        <taxon>Metazoa</taxon>
        <taxon>Echinodermata</taxon>
        <taxon>Eleutherozoa</taxon>
        <taxon>Echinozoa</taxon>
        <taxon>Holothuroidea</taxon>
        <taxon>Aspidochirotacea</taxon>
        <taxon>Aspidochirotida</taxon>
        <taxon>Stichopodidae</taxon>
        <taxon>Apostichopus</taxon>
    </lineage>
</organism>
<feature type="short sequence motif" description="GXSXG" evidence="4">
    <location>
        <begin position="253"/>
        <end position="257"/>
    </location>
</feature>
<name>A0A2G8KC22_STIJA</name>
<sequence length="512" mass="57670">MKEIRTKADMSYLLDQIYLLKSVQLPSIAKSIERFNKKFIKEQSQPVESKQSVTKMVEPESVDDDEVGGFYFDTNAPLMDMTQVMTEMQQLKGSMKKEETLSIKDSPEDTGTKDDFQETRRTKVQISQDSVKARTKSLAVAVSKPSNTALTLLKLQRLCKHLAEYPETREIAIMENLIPILLRQRNHVDDANQAEIRRALSLMGYADPVKGKGIRILSVDGGGSRGVIPIEILKRLEESCQLKIGDMFDYVIGVSSGAVTAFLLSIAKASTEECEQLYKDLSSTVFGRNRFLGTSNLVLNHAFYDTERWIKMLREHFQGMGNLPISETARDASCPKVASVATLMNVGMMRDYLFRNYNLPPGSVSFYQGSSKYCLWEALRASSAAPGYFEEFKLDDHVFQDGGVLTNNPCALAVHECRLLWPDTPIQCVVSVGTGRYDPMDQEFPAEYSSLRTKLFKVLCSATDTEAVHIILKDLLPAGKYFRFNPVLSEDFLLDESKPEKLEQMQKDTRSI</sequence>
<dbReference type="AlphaFoldDB" id="A0A2G8KC22"/>
<dbReference type="GO" id="GO:0019369">
    <property type="term" value="P:arachidonate metabolic process"/>
    <property type="evidence" value="ECO:0007669"/>
    <property type="project" value="TreeGrafter"/>
</dbReference>
<protein>
    <submittedName>
        <fullName evidence="7">Putative phospholipase A I</fullName>
    </submittedName>
</protein>
<evidence type="ECO:0000256" key="3">
    <source>
        <dbReference type="ARBA" id="ARBA00023098"/>
    </source>
</evidence>
<dbReference type="PANTHER" id="PTHR24185">
    <property type="entry name" value="CALCIUM-INDEPENDENT PHOSPHOLIPASE A2-GAMMA"/>
    <property type="match status" value="1"/>
</dbReference>
<keyword evidence="8" id="KW-1185">Reference proteome</keyword>
<evidence type="ECO:0000256" key="4">
    <source>
        <dbReference type="PROSITE-ProRule" id="PRU01161"/>
    </source>
</evidence>
<dbReference type="PROSITE" id="PS51635">
    <property type="entry name" value="PNPLA"/>
    <property type="match status" value="1"/>
</dbReference>
<keyword evidence="2 4" id="KW-0442">Lipid degradation</keyword>
<dbReference type="STRING" id="307972.A0A2G8KC22"/>
<evidence type="ECO:0000256" key="1">
    <source>
        <dbReference type="ARBA" id="ARBA00022801"/>
    </source>
</evidence>
<dbReference type="CDD" id="cd07211">
    <property type="entry name" value="Pat_PNPLA8"/>
    <property type="match status" value="1"/>
</dbReference>
<evidence type="ECO:0000313" key="8">
    <source>
        <dbReference type="Proteomes" id="UP000230750"/>
    </source>
</evidence>
<keyword evidence="3 4" id="KW-0443">Lipid metabolism</keyword>
<dbReference type="InterPro" id="IPR045217">
    <property type="entry name" value="PNPLA8-like"/>
</dbReference>
<gene>
    <name evidence="7" type="ORF">BSL78_17573</name>
</gene>
<evidence type="ECO:0000313" key="7">
    <source>
        <dbReference type="EMBL" id="PIK45558.1"/>
    </source>
</evidence>
<dbReference type="InterPro" id="IPR002641">
    <property type="entry name" value="PNPLA_dom"/>
</dbReference>
<reference evidence="7 8" key="1">
    <citation type="journal article" date="2017" name="PLoS Biol.">
        <title>The sea cucumber genome provides insights into morphological evolution and visceral regeneration.</title>
        <authorList>
            <person name="Zhang X."/>
            <person name="Sun L."/>
            <person name="Yuan J."/>
            <person name="Sun Y."/>
            <person name="Gao Y."/>
            <person name="Zhang L."/>
            <person name="Li S."/>
            <person name="Dai H."/>
            <person name="Hamel J.F."/>
            <person name="Liu C."/>
            <person name="Yu Y."/>
            <person name="Liu S."/>
            <person name="Lin W."/>
            <person name="Guo K."/>
            <person name="Jin S."/>
            <person name="Xu P."/>
            <person name="Storey K.B."/>
            <person name="Huan P."/>
            <person name="Zhang T."/>
            <person name="Zhou Y."/>
            <person name="Zhang J."/>
            <person name="Lin C."/>
            <person name="Li X."/>
            <person name="Xing L."/>
            <person name="Huo D."/>
            <person name="Sun M."/>
            <person name="Wang L."/>
            <person name="Mercier A."/>
            <person name="Li F."/>
            <person name="Yang H."/>
            <person name="Xiang J."/>
        </authorList>
    </citation>
    <scope>NUCLEOTIDE SEQUENCE [LARGE SCALE GENOMIC DNA]</scope>
    <source>
        <strain evidence="7">Shaxun</strain>
        <tissue evidence="7">Muscle</tissue>
    </source>
</reference>
<feature type="region of interest" description="Disordered" evidence="5">
    <location>
        <begin position="95"/>
        <end position="117"/>
    </location>
</feature>
<dbReference type="GO" id="GO:0016042">
    <property type="term" value="P:lipid catabolic process"/>
    <property type="evidence" value="ECO:0007669"/>
    <property type="project" value="UniProtKB-UniRule"/>
</dbReference>
<dbReference type="GO" id="GO:0047499">
    <property type="term" value="F:calcium-independent phospholipase A2 activity"/>
    <property type="evidence" value="ECO:0007669"/>
    <property type="project" value="TreeGrafter"/>
</dbReference>
<evidence type="ECO:0000256" key="5">
    <source>
        <dbReference type="SAM" id="MobiDB-lite"/>
    </source>
</evidence>
<dbReference type="InterPro" id="IPR016035">
    <property type="entry name" value="Acyl_Trfase/lysoPLipase"/>
</dbReference>
<dbReference type="OrthoDB" id="630895at2759"/>
<feature type="active site" description="Proton acceptor" evidence="4">
    <location>
        <position position="401"/>
    </location>
</feature>
<feature type="short sequence motif" description="DGA/G" evidence="4">
    <location>
        <begin position="401"/>
        <end position="403"/>
    </location>
</feature>
<accession>A0A2G8KC22</accession>
<feature type="short sequence motif" description="GXGXXG" evidence="4">
    <location>
        <begin position="221"/>
        <end position="226"/>
    </location>
</feature>
<comment type="caution">
    <text evidence="7">The sequence shown here is derived from an EMBL/GenBank/DDBJ whole genome shotgun (WGS) entry which is preliminary data.</text>
</comment>
<evidence type="ECO:0000259" key="6">
    <source>
        <dbReference type="PROSITE" id="PS51635"/>
    </source>
</evidence>
<dbReference type="EMBL" id="MRZV01000705">
    <property type="protein sequence ID" value="PIK45558.1"/>
    <property type="molecule type" value="Genomic_DNA"/>
</dbReference>
<proteinExistence type="predicted"/>
<feature type="domain" description="PNPLA" evidence="6">
    <location>
        <begin position="217"/>
        <end position="414"/>
    </location>
</feature>
<dbReference type="SUPFAM" id="SSF52151">
    <property type="entry name" value="FabD/lysophospholipase-like"/>
    <property type="match status" value="1"/>
</dbReference>
<dbReference type="Gene3D" id="3.40.1090.10">
    <property type="entry name" value="Cytosolic phospholipase A2 catalytic domain"/>
    <property type="match status" value="1"/>
</dbReference>
<dbReference type="Proteomes" id="UP000230750">
    <property type="component" value="Unassembled WGS sequence"/>
</dbReference>
<dbReference type="PANTHER" id="PTHR24185:SF1">
    <property type="entry name" value="CALCIUM-INDEPENDENT PHOSPHOLIPASE A2-GAMMA"/>
    <property type="match status" value="1"/>
</dbReference>